<reference evidence="5" key="1">
    <citation type="journal article" date="2023" name="Mol. Biol. Evol.">
        <title>Third-Generation Sequencing Reveals the Adaptive Role of the Epigenome in Three Deep-Sea Polychaetes.</title>
        <authorList>
            <person name="Perez M."/>
            <person name="Aroh O."/>
            <person name="Sun Y."/>
            <person name="Lan Y."/>
            <person name="Juniper S.K."/>
            <person name="Young C.R."/>
            <person name="Angers B."/>
            <person name="Qian P.Y."/>
        </authorList>
    </citation>
    <scope>NUCLEOTIDE SEQUENCE</scope>
    <source>
        <strain evidence="5">R07B-5</strain>
    </source>
</reference>
<dbReference type="EMBL" id="JAODUO010000254">
    <property type="protein sequence ID" value="KAK2184741.1"/>
    <property type="molecule type" value="Genomic_DNA"/>
</dbReference>
<comment type="similarity">
    <text evidence="2">Belongs to the SAP domain-containing ribonucleoprotein family.</text>
</comment>
<evidence type="ECO:0000313" key="6">
    <source>
        <dbReference type="Proteomes" id="UP001209878"/>
    </source>
</evidence>
<feature type="region of interest" description="Disordered" evidence="3">
    <location>
        <begin position="143"/>
        <end position="189"/>
    </location>
</feature>
<feature type="region of interest" description="Disordered" evidence="3">
    <location>
        <begin position="78"/>
        <end position="106"/>
    </location>
</feature>
<dbReference type="GO" id="GO:0016973">
    <property type="term" value="P:poly(A)+ mRNA export from nucleus"/>
    <property type="evidence" value="ECO:0007669"/>
    <property type="project" value="TreeGrafter"/>
</dbReference>
<feature type="compositionally biased region" description="Polar residues" evidence="3">
    <location>
        <begin position="150"/>
        <end position="162"/>
    </location>
</feature>
<evidence type="ECO:0000256" key="2">
    <source>
        <dbReference type="ARBA" id="ARBA00046328"/>
    </source>
</evidence>
<protein>
    <recommendedName>
        <fullName evidence="4">SAP domain-containing protein</fullName>
    </recommendedName>
</protein>
<feature type="domain" description="SAP" evidence="4">
    <location>
        <begin position="1"/>
        <end position="33"/>
    </location>
</feature>
<dbReference type="InterPro" id="IPR052240">
    <property type="entry name" value="SAP_domain_ribonucleoprotein"/>
</dbReference>
<dbReference type="PROSITE" id="PS50800">
    <property type="entry name" value="SAP"/>
    <property type="match status" value="1"/>
</dbReference>
<dbReference type="SUPFAM" id="SSF68906">
    <property type="entry name" value="SAP domain"/>
    <property type="match status" value="1"/>
</dbReference>
<dbReference type="GO" id="GO:0005634">
    <property type="term" value="C:nucleus"/>
    <property type="evidence" value="ECO:0007669"/>
    <property type="project" value="TreeGrafter"/>
</dbReference>
<dbReference type="InterPro" id="IPR036361">
    <property type="entry name" value="SAP_dom_sf"/>
</dbReference>
<comment type="caution">
    <text evidence="5">The sequence shown here is derived from an EMBL/GenBank/DDBJ whole genome shotgun (WGS) entry which is preliminary data.</text>
</comment>
<dbReference type="InterPro" id="IPR003034">
    <property type="entry name" value="SAP_dom"/>
</dbReference>
<accession>A0AAD9NYC6</accession>
<dbReference type="Pfam" id="PF02037">
    <property type="entry name" value="SAP"/>
    <property type="match status" value="1"/>
</dbReference>
<sequence>MFQVPDLKRMLKERGLPSSGNKAELILRLQPIGQENGADVKSDDLDVSDDVLNDDLDDPKEAEVLADPVTEVPSITTTAALATDKTQAASGDEPETKEAAAGESPDKCGVVIKKGLTEEEKIALRAKKFGVVSSEEAKKAIRAQRFGLTSPESQASETSGNSETDKLKLRGGRFAIDETSKPTTEVTEKLKKRAERFGTVTSTTLSKIETDEKLLKRKMRFGANAAAGVTDTDTDEKKRKRAERFGMAK</sequence>
<evidence type="ECO:0000256" key="3">
    <source>
        <dbReference type="SAM" id="MobiDB-lite"/>
    </source>
</evidence>
<dbReference type="PANTHER" id="PTHR46551">
    <property type="entry name" value="SAP DOMAIN-CONTAINING RIBONUCLEOPROTEIN"/>
    <property type="match status" value="1"/>
</dbReference>
<feature type="region of interest" description="Disordered" evidence="3">
    <location>
        <begin position="34"/>
        <end position="65"/>
    </location>
</feature>
<feature type="compositionally biased region" description="Polar residues" evidence="3">
    <location>
        <begin position="78"/>
        <end position="89"/>
    </location>
</feature>
<name>A0AAD9NYC6_RIDPI</name>
<organism evidence="5 6">
    <name type="scientific">Ridgeia piscesae</name>
    <name type="common">Tubeworm</name>
    <dbReference type="NCBI Taxonomy" id="27915"/>
    <lineage>
        <taxon>Eukaryota</taxon>
        <taxon>Metazoa</taxon>
        <taxon>Spiralia</taxon>
        <taxon>Lophotrochozoa</taxon>
        <taxon>Annelida</taxon>
        <taxon>Polychaeta</taxon>
        <taxon>Sedentaria</taxon>
        <taxon>Canalipalpata</taxon>
        <taxon>Sabellida</taxon>
        <taxon>Siboglinidae</taxon>
        <taxon>Ridgeia</taxon>
    </lineage>
</organism>
<dbReference type="Gene3D" id="1.10.720.30">
    <property type="entry name" value="SAP domain"/>
    <property type="match status" value="1"/>
</dbReference>
<feature type="region of interest" description="Disordered" evidence="3">
    <location>
        <begin position="226"/>
        <end position="249"/>
    </location>
</feature>
<keyword evidence="6" id="KW-1185">Reference proteome</keyword>
<feature type="compositionally biased region" description="Acidic residues" evidence="3">
    <location>
        <begin position="45"/>
        <end position="60"/>
    </location>
</feature>
<keyword evidence="1" id="KW-0597">Phosphoprotein</keyword>
<feature type="compositionally biased region" description="Basic and acidic residues" evidence="3">
    <location>
        <begin position="94"/>
        <end position="106"/>
    </location>
</feature>
<dbReference type="AlphaFoldDB" id="A0AAD9NYC6"/>
<dbReference type="PANTHER" id="PTHR46551:SF1">
    <property type="entry name" value="SAP DOMAIN-CONTAINING RIBONUCLEOPROTEIN"/>
    <property type="match status" value="1"/>
</dbReference>
<evidence type="ECO:0000313" key="5">
    <source>
        <dbReference type="EMBL" id="KAK2184741.1"/>
    </source>
</evidence>
<evidence type="ECO:0000259" key="4">
    <source>
        <dbReference type="PROSITE" id="PS50800"/>
    </source>
</evidence>
<gene>
    <name evidence="5" type="ORF">NP493_254g00015</name>
</gene>
<dbReference type="Proteomes" id="UP001209878">
    <property type="component" value="Unassembled WGS sequence"/>
</dbReference>
<proteinExistence type="inferred from homology"/>
<evidence type="ECO:0000256" key="1">
    <source>
        <dbReference type="ARBA" id="ARBA00022553"/>
    </source>
</evidence>